<reference evidence="2 3" key="1">
    <citation type="submission" date="2023-05" db="EMBL/GenBank/DDBJ databases">
        <title>Actinoplanes sp. NEAU-A12 genome sequencing.</title>
        <authorList>
            <person name="Wang Z.-S."/>
        </authorList>
    </citation>
    <scope>NUCLEOTIDE SEQUENCE [LARGE SCALE GENOMIC DNA]</scope>
    <source>
        <strain evidence="2 3">NEAU-A12</strain>
    </source>
</reference>
<dbReference type="EMBL" id="JASCTH010000010">
    <property type="protein sequence ID" value="MDI6100293.1"/>
    <property type="molecule type" value="Genomic_DNA"/>
</dbReference>
<keyword evidence="1" id="KW-0472">Membrane</keyword>
<evidence type="ECO:0000313" key="3">
    <source>
        <dbReference type="Proteomes" id="UP001241758"/>
    </source>
</evidence>
<keyword evidence="1" id="KW-1133">Transmembrane helix</keyword>
<keyword evidence="1" id="KW-0812">Transmembrane</keyword>
<gene>
    <name evidence="2" type="ORF">QLQ12_16935</name>
</gene>
<protein>
    <submittedName>
        <fullName evidence="2">Uncharacterized protein</fullName>
    </submittedName>
</protein>
<keyword evidence="3" id="KW-1185">Reference proteome</keyword>
<comment type="caution">
    <text evidence="2">The sequence shown here is derived from an EMBL/GenBank/DDBJ whole genome shotgun (WGS) entry which is preliminary data.</text>
</comment>
<proteinExistence type="predicted"/>
<evidence type="ECO:0000313" key="2">
    <source>
        <dbReference type="EMBL" id="MDI6100293.1"/>
    </source>
</evidence>
<dbReference type="Proteomes" id="UP001241758">
    <property type="component" value="Unassembled WGS sequence"/>
</dbReference>
<accession>A0ABT6WKP9</accession>
<name>A0ABT6WKP9_9ACTN</name>
<feature type="transmembrane region" description="Helical" evidence="1">
    <location>
        <begin position="31"/>
        <end position="56"/>
    </location>
</feature>
<feature type="transmembrane region" description="Helical" evidence="1">
    <location>
        <begin position="68"/>
        <end position="92"/>
    </location>
</feature>
<dbReference type="RefSeq" id="WP_282760989.1">
    <property type="nucleotide sequence ID" value="NZ_JASCTH010000010.1"/>
</dbReference>
<organism evidence="2 3">
    <name type="scientific">Actinoplanes sandaracinus</name>
    <dbReference type="NCBI Taxonomy" id="3045177"/>
    <lineage>
        <taxon>Bacteria</taxon>
        <taxon>Bacillati</taxon>
        <taxon>Actinomycetota</taxon>
        <taxon>Actinomycetes</taxon>
        <taxon>Micromonosporales</taxon>
        <taxon>Micromonosporaceae</taxon>
        <taxon>Actinoplanes</taxon>
    </lineage>
</organism>
<sequence length="177" mass="18490">MAPRSRERGRFVDGDYGDEVKKIDFGVIGRTIAVGSATGAITGFVVMIVLLFRMVIAEEHMNPNPNMGGFVLAAIVGALVGLITGFVAGLLLLPASLVRDRPVLGALACAVACGGTLSSPFLVVGFGWDNWPETPWGWAVAGLVAFTAAVGAWKSRYILRGRPAASSDQSRTAPADS</sequence>
<feature type="transmembrane region" description="Helical" evidence="1">
    <location>
        <begin position="104"/>
        <end position="124"/>
    </location>
</feature>
<feature type="transmembrane region" description="Helical" evidence="1">
    <location>
        <begin position="136"/>
        <end position="153"/>
    </location>
</feature>
<evidence type="ECO:0000256" key="1">
    <source>
        <dbReference type="SAM" id="Phobius"/>
    </source>
</evidence>